<evidence type="ECO:0000313" key="2">
    <source>
        <dbReference type="EMBL" id="KAF4619308.1"/>
    </source>
</evidence>
<feature type="signal peptide" evidence="1">
    <location>
        <begin position="1"/>
        <end position="32"/>
    </location>
</feature>
<dbReference type="AlphaFoldDB" id="A0A8H4QYU1"/>
<protein>
    <recommendedName>
        <fullName evidence="4">Secreted protein</fullName>
    </recommendedName>
</protein>
<evidence type="ECO:0000256" key="1">
    <source>
        <dbReference type="SAM" id="SignalP"/>
    </source>
</evidence>
<dbReference type="Proteomes" id="UP000521872">
    <property type="component" value="Unassembled WGS sequence"/>
</dbReference>
<sequence length="105" mass="12207">MNACSLAVSSDHTNWTFLLFTFLYLLLDVEQPGDIVAVRHGLKGRQEGLVIGSHIDYAGRQIIEVQLDGELYHAWYPTVTRVRRTISYTRPSPSRRRTIERQVYW</sequence>
<feature type="chain" id="PRO_5034000381" description="Secreted protein" evidence="1">
    <location>
        <begin position="33"/>
        <end position="105"/>
    </location>
</feature>
<comment type="caution">
    <text evidence="2">The sequence shown here is derived from an EMBL/GenBank/DDBJ whole genome shotgun (WGS) entry which is preliminary data.</text>
</comment>
<accession>A0A8H4QYU1</accession>
<reference evidence="2 3" key="1">
    <citation type="submission" date="2019-12" db="EMBL/GenBank/DDBJ databases">
        <authorList>
            <person name="Floudas D."/>
            <person name="Bentzer J."/>
            <person name="Ahren D."/>
            <person name="Johansson T."/>
            <person name="Persson P."/>
            <person name="Tunlid A."/>
        </authorList>
    </citation>
    <scope>NUCLEOTIDE SEQUENCE [LARGE SCALE GENOMIC DNA]</scope>
    <source>
        <strain evidence="2 3">CBS 102.39</strain>
    </source>
</reference>
<name>A0A8H4QYU1_9AGAR</name>
<organism evidence="2 3">
    <name type="scientific">Agrocybe pediades</name>
    <dbReference type="NCBI Taxonomy" id="84607"/>
    <lineage>
        <taxon>Eukaryota</taxon>
        <taxon>Fungi</taxon>
        <taxon>Dikarya</taxon>
        <taxon>Basidiomycota</taxon>
        <taxon>Agaricomycotina</taxon>
        <taxon>Agaricomycetes</taxon>
        <taxon>Agaricomycetidae</taxon>
        <taxon>Agaricales</taxon>
        <taxon>Agaricineae</taxon>
        <taxon>Strophariaceae</taxon>
        <taxon>Agrocybe</taxon>
    </lineage>
</organism>
<dbReference type="EMBL" id="JAACJL010000016">
    <property type="protein sequence ID" value="KAF4619308.1"/>
    <property type="molecule type" value="Genomic_DNA"/>
</dbReference>
<gene>
    <name evidence="2" type="ORF">D9613_004841</name>
</gene>
<keyword evidence="1" id="KW-0732">Signal</keyword>
<evidence type="ECO:0008006" key="4">
    <source>
        <dbReference type="Google" id="ProtNLM"/>
    </source>
</evidence>
<keyword evidence="3" id="KW-1185">Reference proteome</keyword>
<proteinExistence type="predicted"/>
<evidence type="ECO:0000313" key="3">
    <source>
        <dbReference type="Proteomes" id="UP000521872"/>
    </source>
</evidence>